<evidence type="ECO:0000313" key="8">
    <source>
        <dbReference type="EMBL" id="QAR31680.1"/>
    </source>
</evidence>
<dbReference type="InterPro" id="IPR006156">
    <property type="entry name" value="Dihydroneopterin_aldolase"/>
</dbReference>
<comment type="similarity">
    <text evidence="3 6">Belongs to the DHNA family.</text>
</comment>
<protein>
    <recommendedName>
        <fullName evidence="6">7,8-dihydroneopterin aldolase</fullName>
        <ecNumber evidence="6">4.1.2.25</ecNumber>
    </recommendedName>
</protein>
<dbReference type="UniPathway" id="UPA00077">
    <property type="reaction ID" value="UER00154"/>
</dbReference>
<evidence type="ECO:0000256" key="2">
    <source>
        <dbReference type="ARBA" id="ARBA00005013"/>
    </source>
</evidence>
<dbReference type="Pfam" id="PF02152">
    <property type="entry name" value="FolB"/>
    <property type="match status" value="1"/>
</dbReference>
<dbReference type="EMBL" id="CP035107">
    <property type="protein sequence ID" value="QAR31680.1"/>
    <property type="molecule type" value="Genomic_DNA"/>
</dbReference>
<evidence type="ECO:0000256" key="4">
    <source>
        <dbReference type="ARBA" id="ARBA00022909"/>
    </source>
</evidence>
<comment type="pathway">
    <text evidence="2 6">Cofactor biosynthesis; tetrahydrofolate biosynthesis; 2-amino-4-hydroxy-6-hydroxymethyl-7,8-dihydropteridine diphosphate from 7,8-dihydroneopterin triphosphate: step 3/4.</text>
</comment>
<feature type="domain" description="Dihydroneopterin aldolase/epimerase" evidence="7">
    <location>
        <begin position="5"/>
        <end position="117"/>
    </location>
</feature>
<evidence type="ECO:0000256" key="6">
    <source>
        <dbReference type="RuleBase" id="RU362079"/>
    </source>
</evidence>
<evidence type="ECO:0000256" key="3">
    <source>
        <dbReference type="ARBA" id="ARBA00005708"/>
    </source>
</evidence>
<dbReference type="SUPFAM" id="SSF55620">
    <property type="entry name" value="Tetrahydrobiopterin biosynthesis enzymes-like"/>
    <property type="match status" value="1"/>
</dbReference>
<organism evidence="8 9">
    <name type="scientific">Ornithobacterium rhinotracheale</name>
    <dbReference type="NCBI Taxonomy" id="28251"/>
    <lineage>
        <taxon>Bacteria</taxon>
        <taxon>Pseudomonadati</taxon>
        <taxon>Bacteroidota</taxon>
        <taxon>Flavobacteriia</taxon>
        <taxon>Flavobacteriales</taxon>
        <taxon>Weeksellaceae</taxon>
        <taxon>Ornithobacterium</taxon>
    </lineage>
</organism>
<evidence type="ECO:0000313" key="9">
    <source>
        <dbReference type="Proteomes" id="UP000287701"/>
    </source>
</evidence>
<sequence>MISEIHLNNIKIYAYHGCLPEENLTGAWYVVNLRVEVDLTQAGKTDDLQHTINYADLSEIIHRRMKQKSNLLEKVCYDILAEIKNYSDQIEGAEIQLAKLDPPMPGNIESASVKMYQKFKPKIHF</sequence>
<dbReference type="RefSeq" id="WP_128502121.1">
    <property type="nucleotide sequence ID" value="NZ_CP035107.1"/>
</dbReference>
<dbReference type="GO" id="GO:0046654">
    <property type="term" value="P:tetrahydrofolate biosynthetic process"/>
    <property type="evidence" value="ECO:0007669"/>
    <property type="project" value="UniProtKB-UniRule"/>
</dbReference>
<name>A0A410JU05_ORNRH</name>
<evidence type="ECO:0000256" key="1">
    <source>
        <dbReference type="ARBA" id="ARBA00001353"/>
    </source>
</evidence>
<proteinExistence type="inferred from homology"/>
<dbReference type="GO" id="GO:0005737">
    <property type="term" value="C:cytoplasm"/>
    <property type="evidence" value="ECO:0007669"/>
    <property type="project" value="TreeGrafter"/>
</dbReference>
<dbReference type="Gene3D" id="3.30.1130.10">
    <property type="match status" value="1"/>
</dbReference>
<keyword evidence="4 6" id="KW-0289">Folate biosynthesis</keyword>
<dbReference type="SMART" id="SM00905">
    <property type="entry name" value="FolB"/>
    <property type="match status" value="1"/>
</dbReference>
<dbReference type="OrthoDB" id="9803748at2"/>
<reference evidence="8 9" key="1">
    <citation type="submission" date="2019-01" db="EMBL/GenBank/DDBJ databases">
        <title>Whole Genome of Ornithobacterium rhinotracheale FARPER-174b.</title>
        <authorList>
            <person name="Tataje-Lavanda L.A."/>
            <person name="Montalvan A."/>
            <person name="Montesinos R."/>
            <person name="Zimic M."/>
            <person name="Fernandez-Sanchez M."/>
            <person name="Fernandez-Diaz M."/>
        </authorList>
    </citation>
    <scope>NUCLEOTIDE SEQUENCE [LARGE SCALE GENOMIC DNA]</scope>
    <source>
        <strain evidence="8 9">FARPER-174b</strain>
    </source>
</reference>
<comment type="function">
    <text evidence="6">Catalyzes the conversion of 7,8-dihydroneopterin to 6-hydroxymethyl-7,8-dihydropterin.</text>
</comment>
<dbReference type="NCBIfam" id="TIGR00525">
    <property type="entry name" value="folB"/>
    <property type="match status" value="1"/>
</dbReference>
<dbReference type="GO" id="GO:0004150">
    <property type="term" value="F:dihydroneopterin aldolase activity"/>
    <property type="evidence" value="ECO:0007669"/>
    <property type="project" value="UniProtKB-UniRule"/>
</dbReference>
<dbReference type="InterPro" id="IPR043133">
    <property type="entry name" value="GTP-CH-I_C/QueF"/>
</dbReference>
<dbReference type="PANTHER" id="PTHR42844:SF1">
    <property type="entry name" value="DIHYDRONEOPTERIN ALDOLASE 1-RELATED"/>
    <property type="match status" value="1"/>
</dbReference>
<dbReference type="GO" id="GO:0046656">
    <property type="term" value="P:folic acid biosynthetic process"/>
    <property type="evidence" value="ECO:0007669"/>
    <property type="project" value="UniProtKB-UniRule"/>
</dbReference>
<dbReference type="NCBIfam" id="TIGR00526">
    <property type="entry name" value="folB_dom"/>
    <property type="match status" value="1"/>
</dbReference>
<dbReference type="EC" id="4.1.2.25" evidence="6"/>
<accession>A0A410JU05</accession>
<gene>
    <name evidence="8" type="primary">folB</name>
    <name evidence="8" type="ORF">EQP59_10185</name>
</gene>
<dbReference type="Proteomes" id="UP000287701">
    <property type="component" value="Chromosome"/>
</dbReference>
<comment type="catalytic activity">
    <reaction evidence="1 6">
        <text>7,8-dihydroneopterin = 6-hydroxymethyl-7,8-dihydropterin + glycolaldehyde</text>
        <dbReference type="Rhea" id="RHEA:10540"/>
        <dbReference type="ChEBI" id="CHEBI:17001"/>
        <dbReference type="ChEBI" id="CHEBI:17071"/>
        <dbReference type="ChEBI" id="CHEBI:44841"/>
        <dbReference type="EC" id="4.1.2.25"/>
    </reaction>
</comment>
<dbReference type="InterPro" id="IPR006157">
    <property type="entry name" value="FolB_dom"/>
</dbReference>
<evidence type="ECO:0000256" key="5">
    <source>
        <dbReference type="ARBA" id="ARBA00023239"/>
    </source>
</evidence>
<dbReference type="AlphaFoldDB" id="A0A410JU05"/>
<dbReference type="PANTHER" id="PTHR42844">
    <property type="entry name" value="DIHYDRONEOPTERIN ALDOLASE 1-RELATED"/>
    <property type="match status" value="1"/>
</dbReference>
<evidence type="ECO:0000259" key="7">
    <source>
        <dbReference type="SMART" id="SM00905"/>
    </source>
</evidence>
<keyword evidence="5 6" id="KW-0456">Lyase</keyword>